<protein>
    <recommendedName>
        <fullName evidence="1">Helicase C-terminal domain-containing protein</fullName>
    </recommendedName>
</protein>
<dbReference type="Gene3D" id="3.40.50.300">
    <property type="entry name" value="P-loop containing nucleotide triphosphate hydrolases"/>
    <property type="match status" value="1"/>
</dbReference>
<dbReference type="SUPFAM" id="SSF52540">
    <property type="entry name" value="P-loop containing nucleoside triphosphate hydrolases"/>
    <property type="match status" value="1"/>
</dbReference>
<evidence type="ECO:0000259" key="1">
    <source>
        <dbReference type="Pfam" id="PF00271"/>
    </source>
</evidence>
<comment type="caution">
    <text evidence="2">The sequence shown here is derived from an EMBL/GenBank/DDBJ whole genome shotgun (WGS) entry which is preliminary data.</text>
</comment>
<evidence type="ECO:0000313" key="2">
    <source>
        <dbReference type="EMBL" id="KKL47145.1"/>
    </source>
</evidence>
<dbReference type="Pfam" id="PF00271">
    <property type="entry name" value="Helicase_C"/>
    <property type="match status" value="1"/>
</dbReference>
<sequence>MSTKELELEGLVFGRLLVLANVGHRSKTGTRMYPCLCECGKEKVIRVADLRNGKTRSCGCLKTVFHNDFYLSNLLIHKAPNMFPLPASNLNEQRNERRLTINERCEAAAGFANAHDSSVLWCHLNPEGDLLEKLTNDCVQVCGSQKDEQKEENLLAFLSGQAKRLVTKSKCAGLGLNMQHCAHMTFFPSHSYEQYYQSVRRCWRFGQKRPVTVDIITTEGEARVMSNLKQKADAADVMFTKLVGYMNDAQATERINEYTKKEIFPKWLAKTA</sequence>
<dbReference type="InterPro" id="IPR027417">
    <property type="entry name" value="P-loop_NTPase"/>
</dbReference>
<accession>A0A0F9EQG4</accession>
<gene>
    <name evidence="2" type="ORF">LCGC14_2338460</name>
</gene>
<reference evidence="2" key="1">
    <citation type="journal article" date="2015" name="Nature">
        <title>Complex archaea that bridge the gap between prokaryotes and eukaryotes.</title>
        <authorList>
            <person name="Spang A."/>
            <person name="Saw J.H."/>
            <person name="Jorgensen S.L."/>
            <person name="Zaremba-Niedzwiedzka K."/>
            <person name="Martijn J."/>
            <person name="Lind A.E."/>
            <person name="van Eijk R."/>
            <person name="Schleper C."/>
            <person name="Guy L."/>
            <person name="Ettema T.J."/>
        </authorList>
    </citation>
    <scope>NUCLEOTIDE SEQUENCE</scope>
</reference>
<dbReference type="EMBL" id="LAZR01033775">
    <property type="protein sequence ID" value="KKL47145.1"/>
    <property type="molecule type" value="Genomic_DNA"/>
</dbReference>
<feature type="domain" description="Helicase C-terminal" evidence="1">
    <location>
        <begin position="135"/>
        <end position="206"/>
    </location>
</feature>
<name>A0A0F9EQG4_9ZZZZ</name>
<proteinExistence type="predicted"/>
<dbReference type="InterPro" id="IPR001650">
    <property type="entry name" value="Helicase_C-like"/>
</dbReference>
<dbReference type="AlphaFoldDB" id="A0A0F9EQG4"/>
<organism evidence="2">
    <name type="scientific">marine sediment metagenome</name>
    <dbReference type="NCBI Taxonomy" id="412755"/>
    <lineage>
        <taxon>unclassified sequences</taxon>
        <taxon>metagenomes</taxon>
        <taxon>ecological metagenomes</taxon>
    </lineage>
</organism>